<name>A0A0C3CTL9_HEBCY</name>
<dbReference type="Proteomes" id="UP000053424">
    <property type="component" value="Unassembled WGS sequence"/>
</dbReference>
<sequence length="87" mass="9918">MNNRRICSILPPYSMILKTTVWDDVESRARSNESAVARQSLRSHEQTRLEKFEPGSSTSSFKHNTLNCQLDALAWVSFYIGIGTVRN</sequence>
<dbReference type="EMBL" id="KN831770">
    <property type="protein sequence ID" value="KIM47211.1"/>
    <property type="molecule type" value="Genomic_DNA"/>
</dbReference>
<reference evidence="3" key="2">
    <citation type="submission" date="2015-01" db="EMBL/GenBank/DDBJ databases">
        <title>Evolutionary Origins and Diversification of the Mycorrhizal Mutualists.</title>
        <authorList>
            <consortium name="DOE Joint Genome Institute"/>
            <consortium name="Mycorrhizal Genomics Consortium"/>
            <person name="Kohler A."/>
            <person name="Kuo A."/>
            <person name="Nagy L.G."/>
            <person name="Floudas D."/>
            <person name="Copeland A."/>
            <person name="Barry K.W."/>
            <person name="Cichocki N."/>
            <person name="Veneault-Fourrey C."/>
            <person name="LaButti K."/>
            <person name="Lindquist E.A."/>
            <person name="Lipzen A."/>
            <person name="Lundell T."/>
            <person name="Morin E."/>
            <person name="Murat C."/>
            <person name="Riley R."/>
            <person name="Ohm R."/>
            <person name="Sun H."/>
            <person name="Tunlid A."/>
            <person name="Henrissat B."/>
            <person name="Grigoriev I.V."/>
            <person name="Hibbett D.S."/>
            <person name="Martin F."/>
        </authorList>
    </citation>
    <scope>NUCLEOTIDE SEQUENCE [LARGE SCALE GENOMIC DNA]</scope>
    <source>
        <strain evidence="3">h7</strain>
    </source>
</reference>
<proteinExistence type="predicted"/>
<protein>
    <submittedName>
        <fullName evidence="2">Uncharacterized protein</fullName>
    </submittedName>
</protein>
<dbReference type="HOGENOM" id="CLU_2483614_0_0_1"/>
<dbReference type="AlphaFoldDB" id="A0A0C3CTL9"/>
<reference evidence="2 3" key="1">
    <citation type="submission" date="2014-04" db="EMBL/GenBank/DDBJ databases">
        <authorList>
            <consortium name="DOE Joint Genome Institute"/>
            <person name="Kuo A."/>
            <person name="Gay G."/>
            <person name="Dore J."/>
            <person name="Kohler A."/>
            <person name="Nagy L.G."/>
            <person name="Floudas D."/>
            <person name="Copeland A."/>
            <person name="Barry K.W."/>
            <person name="Cichocki N."/>
            <person name="Veneault-Fourrey C."/>
            <person name="LaButti K."/>
            <person name="Lindquist E.A."/>
            <person name="Lipzen A."/>
            <person name="Lundell T."/>
            <person name="Morin E."/>
            <person name="Murat C."/>
            <person name="Sun H."/>
            <person name="Tunlid A."/>
            <person name="Henrissat B."/>
            <person name="Grigoriev I.V."/>
            <person name="Hibbett D.S."/>
            <person name="Martin F."/>
            <person name="Nordberg H.P."/>
            <person name="Cantor M.N."/>
            <person name="Hua S.X."/>
        </authorList>
    </citation>
    <scope>NUCLEOTIDE SEQUENCE [LARGE SCALE GENOMIC DNA]</scope>
    <source>
        <strain evidence="3">h7</strain>
    </source>
</reference>
<gene>
    <name evidence="2" type="ORF">M413DRAFT_271181</name>
</gene>
<feature type="region of interest" description="Disordered" evidence="1">
    <location>
        <begin position="33"/>
        <end position="61"/>
    </location>
</feature>
<evidence type="ECO:0000313" key="3">
    <source>
        <dbReference type="Proteomes" id="UP000053424"/>
    </source>
</evidence>
<evidence type="ECO:0000256" key="1">
    <source>
        <dbReference type="SAM" id="MobiDB-lite"/>
    </source>
</evidence>
<keyword evidence="3" id="KW-1185">Reference proteome</keyword>
<organism evidence="2 3">
    <name type="scientific">Hebeloma cylindrosporum</name>
    <dbReference type="NCBI Taxonomy" id="76867"/>
    <lineage>
        <taxon>Eukaryota</taxon>
        <taxon>Fungi</taxon>
        <taxon>Dikarya</taxon>
        <taxon>Basidiomycota</taxon>
        <taxon>Agaricomycotina</taxon>
        <taxon>Agaricomycetes</taxon>
        <taxon>Agaricomycetidae</taxon>
        <taxon>Agaricales</taxon>
        <taxon>Agaricineae</taxon>
        <taxon>Hymenogastraceae</taxon>
        <taxon>Hebeloma</taxon>
    </lineage>
</organism>
<feature type="compositionally biased region" description="Basic and acidic residues" evidence="1">
    <location>
        <begin position="42"/>
        <end position="53"/>
    </location>
</feature>
<evidence type="ECO:0000313" key="2">
    <source>
        <dbReference type="EMBL" id="KIM47211.1"/>
    </source>
</evidence>
<accession>A0A0C3CTL9</accession>